<keyword evidence="3" id="KW-0325">Glycoprotein</keyword>
<feature type="domain" description="Secretion system C-terminal sorting" evidence="4">
    <location>
        <begin position="589"/>
        <end position="660"/>
    </location>
</feature>
<dbReference type="Pfam" id="PF14312">
    <property type="entry name" value="FG-GAP_2"/>
    <property type="match status" value="6"/>
</dbReference>
<protein>
    <submittedName>
        <fullName evidence="5">T9SS type A sorting domain-containing protein</fullName>
    </submittedName>
</protein>
<evidence type="ECO:0000259" key="4">
    <source>
        <dbReference type="Pfam" id="PF18962"/>
    </source>
</evidence>
<proteinExistence type="predicted"/>
<dbReference type="InterPro" id="IPR026444">
    <property type="entry name" value="Secre_tail"/>
</dbReference>
<dbReference type="SUPFAM" id="SSF69318">
    <property type="entry name" value="Integrin alpha N-terminal domain"/>
    <property type="match status" value="1"/>
</dbReference>
<keyword evidence="2" id="KW-0677">Repeat</keyword>
<keyword evidence="6" id="KW-1185">Reference proteome</keyword>
<evidence type="ECO:0000313" key="5">
    <source>
        <dbReference type="EMBL" id="WAC11493.1"/>
    </source>
</evidence>
<reference evidence="5" key="1">
    <citation type="submission" date="2022-11" db="EMBL/GenBank/DDBJ databases">
        <title>Dyadobacter pollutisoli sp. nov., isolated from plastic dumped soil.</title>
        <authorList>
            <person name="Kim J.M."/>
            <person name="Kim K.R."/>
            <person name="Lee J.K."/>
            <person name="Hao L."/>
            <person name="Jeon C.O."/>
        </authorList>
    </citation>
    <scope>NUCLEOTIDE SEQUENCE</scope>
    <source>
        <strain evidence="5">U1</strain>
    </source>
</reference>
<evidence type="ECO:0000256" key="2">
    <source>
        <dbReference type="ARBA" id="ARBA00022737"/>
    </source>
</evidence>
<name>A0A9E8SK21_9BACT</name>
<accession>A0A9E8SK21</accession>
<gene>
    <name evidence="5" type="ORF">ON006_27655</name>
</gene>
<dbReference type="SMART" id="SM00191">
    <property type="entry name" value="Int_alpha"/>
    <property type="match status" value="4"/>
</dbReference>
<dbReference type="InterPro" id="IPR028994">
    <property type="entry name" value="Integrin_alpha_N"/>
</dbReference>
<dbReference type="Proteomes" id="UP001164653">
    <property type="component" value="Chromosome"/>
</dbReference>
<evidence type="ECO:0000313" key="6">
    <source>
        <dbReference type="Proteomes" id="UP001164653"/>
    </source>
</evidence>
<dbReference type="InterPro" id="IPR013519">
    <property type="entry name" value="Int_alpha_beta-p"/>
</dbReference>
<dbReference type="PANTHER" id="PTHR36220">
    <property type="entry name" value="UNNAMED PRODUCT"/>
    <property type="match status" value="1"/>
</dbReference>
<dbReference type="InterPro" id="IPR013517">
    <property type="entry name" value="FG-GAP"/>
</dbReference>
<dbReference type="PANTHER" id="PTHR36220:SF1">
    <property type="entry name" value="GAMMA TUBULIN COMPLEX COMPONENT C-TERMINAL DOMAIN-CONTAINING PROTEIN"/>
    <property type="match status" value="1"/>
</dbReference>
<keyword evidence="1" id="KW-0732">Signal</keyword>
<dbReference type="NCBIfam" id="TIGR04183">
    <property type="entry name" value="Por_Secre_tail"/>
    <property type="match status" value="1"/>
</dbReference>
<dbReference type="KEGG" id="dpf:ON006_27655"/>
<organism evidence="5 6">
    <name type="scientific">Dyadobacter pollutisoli</name>
    <dbReference type="NCBI Taxonomy" id="2910158"/>
    <lineage>
        <taxon>Bacteria</taxon>
        <taxon>Pseudomonadati</taxon>
        <taxon>Bacteroidota</taxon>
        <taxon>Cytophagia</taxon>
        <taxon>Cytophagales</taxon>
        <taxon>Spirosomataceae</taxon>
        <taxon>Dyadobacter</taxon>
    </lineage>
</organism>
<sequence>MEPPFKSSMRVILFYIIFLTGASDAFAQDWSEIIKITAQNNGGSSSRHIQANYGGDVAISGNYAIAGSRFNDTDADGLNLISNAGAAYILFNNAGTWAQVKKITSPVRDAEIFGGSVSIAGDYAVVGAELESLDASESNVVGGAGAVYIFKKDQGGSGNWGLIKKVVAPVRAENDFFGRAVSINGDYLVVGVNNEDQDSDELNTLLQSGAAYIFKKDQGGSDNWGLIKKITASTRGAGDLFGEDVSIDGDYVIVGSPRDSEDANEANPINEAGSAYIFKKDQGGSENWGQIKKFTAPVREATDHFASAVSIGASYAIVGAPQENEDAAELNTLADAGSVYIFKKEEGGTDNWGEIKKITAPVRKSGDFFGLSVSITQDYLIVGAPTEDEDASEANNIGGAGSAYIFKKDLGGIGNWGFQQKIVASLRAPSDAFGWSVSISASYIFVGMPGDDEDALEANTLESAGSAYIFGMVEPLPVTLTTFNAVKNENQVLLTWATTMESNSDYFDIQKSGDGRVWDTLGRVLAAVKSDQLRSYSFTDYNPWHEDSPGHENLYRLKMVDHASDGLDRSFAYSRIISLSFGNNPRIILYPNPVSDKLYCNPADAANIESITMVNSAGQIMFRAFGDRKTSVSVDGLTPGIYLAQIRKKAGTVQTQKVLVVRFSP</sequence>
<evidence type="ECO:0000256" key="3">
    <source>
        <dbReference type="ARBA" id="ARBA00023180"/>
    </source>
</evidence>
<evidence type="ECO:0000256" key="1">
    <source>
        <dbReference type="ARBA" id="ARBA00022729"/>
    </source>
</evidence>
<dbReference type="Pfam" id="PF18962">
    <property type="entry name" value="Por_Secre_tail"/>
    <property type="match status" value="1"/>
</dbReference>
<dbReference type="EMBL" id="CP112998">
    <property type="protein sequence ID" value="WAC11493.1"/>
    <property type="molecule type" value="Genomic_DNA"/>
</dbReference>
<dbReference type="Gene3D" id="2.130.10.130">
    <property type="entry name" value="Integrin alpha, N-terminal"/>
    <property type="match status" value="2"/>
</dbReference>
<dbReference type="AlphaFoldDB" id="A0A9E8SK21"/>
<dbReference type="RefSeq" id="WP_244821424.1">
    <property type="nucleotide sequence ID" value="NZ_CP112998.1"/>
</dbReference>